<sequence length="90" mass="9861">MEIIIGSIPPLAPQSRKPQEKNGQLVEGQLLHVRQPRKGIAGPSGMERRGKNVKDPLKGRVLTVLVADANSLPPDLDSGKYAVQLRFVRK</sequence>
<dbReference type="Proteomes" id="UP000184603">
    <property type="component" value="Unassembled WGS sequence"/>
</dbReference>
<feature type="region of interest" description="Disordered" evidence="1">
    <location>
        <begin position="1"/>
        <end position="29"/>
    </location>
</feature>
<accession>A0A1M7Y899</accession>
<protein>
    <submittedName>
        <fullName evidence="2">Uncharacterized protein</fullName>
    </submittedName>
</protein>
<keyword evidence="3" id="KW-1185">Reference proteome</keyword>
<reference evidence="2 3" key="1">
    <citation type="submission" date="2016-12" db="EMBL/GenBank/DDBJ databases">
        <authorList>
            <person name="Song W.-J."/>
            <person name="Kurnit D.M."/>
        </authorList>
    </citation>
    <scope>NUCLEOTIDE SEQUENCE [LARGE SCALE GENOMIC DNA]</scope>
    <source>
        <strain evidence="2 3">DSM 18488</strain>
    </source>
</reference>
<evidence type="ECO:0000313" key="3">
    <source>
        <dbReference type="Proteomes" id="UP000184603"/>
    </source>
</evidence>
<proteinExistence type="predicted"/>
<name>A0A1M7Y899_9BACT</name>
<dbReference type="EMBL" id="FRFE01000011">
    <property type="protein sequence ID" value="SHO48865.1"/>
    <property type="molecule type" value="Genomic_DNA"/>
</dbReference>
<evidence type="ECO:0000313" key="2">
    <source>
        <dbReference type="EMBL" id="SHO48865.1"/>
    </source>
</evidence>
<dbReference type="AlphaFoldDB" id="A0A1M7Y899"/>
<gene>
    <name evidence="2" type="ORF">SAMN02745220_02510</name>
</gene>
<dbReference type="RefSeq" id="WP_073613802.1">
    <property type="nucleotide sequence ID" value="NZ_FRFE01000011.1"/>
</dbReference>
<dbReference type="OrthoDB" id="5432274at2"/>
<organism evidence="2 3">
    <name type="scientific">Desulfopila aestuarii DSM 18488</name>
    <dbReference type="NCBI Taxonomy" id="1121416"/>
    <lineage>
        <taxon>Bacteria</taxon>
        <taxon>Pseudomonadati</taxon>
        <taxon>Thermodesulfobacteriota</taxon>
        <taxon>Desulfobulbia</taxon>
        <taxon>Desulfobulbales</taxon>
        <taxon>Desulfocapsaceae</taxon>
        <taxon>Desulfopila</taxon>
    </lineage>
</organism>
<evidence type="ECO:0000256" key="1">
    <source>
        <dbReference type="SAM" id="MobiDB-lite"/>
    </source>
</evidence>